<protein>
    <submittedName>
        <fullName evidence="7">Zinc finger BED domain-containing protein RICESLEEPER 2-like</fullName>
    </submittedName>
</protein>
<evidence type="ECO:0000256" key="5">
    <source>
        <dbReference type="ARBA" id="ARBA00023242"/>
    </source>
</evidence>
<keyword evidence="5" id="KW-0539">Nucleus</keyword>
<dbReference type="InterPro" id="IPR008906">
    <property type="entry name" value="HATC_C_dom"/>
</dbReference>
<dbReference type="Pfam" id="PF05699">
    <property type="entry name" value="Dimer_Tnp_hAT"/>
    <property type="match status" value="1"/>
</dbReference>
<keyword evidence="4" id="KW-0862">Zinc</keyword>
<evidence type="ECO:0000313" key="8">
    <source>
        <dbReference type="Proteomes" id="UP000615446"/>
    </source>
</evidence>
<keyword evidence="2" id="KW-0479">Metal-binding</keyword>
<evidence type="ECO:0000256" key="3">
    <source>
        <dbReference type="ARBA" id="ARBA00022771"/>
    </source>
</evidence>
<evidence type="ECO:0000313" key="7">
    <source>
        <dbReference type="EMBL" id="GES83434.1"/>
    </source>
</evidence>
<gene>
    <name evidence="7" type="ORF">RCL2_001059500</name>
</gene>
<keyword evidence="3" id="KW-0863">Zinc-finger</keyword>
<organism evidence="7 8">
    <name type="scientific">Rhizophagus clarus</name>
    <dbReference type="NCBI Taxonomy" id="94130"/>
    <lineage>
        <taxon>Eukaryota</taxon>
        <taxon>Fungi</taxon>
        <taxon>Fungi incertae sedis</taxon>
        <taxon>Mucoromycota</taxon>
        <taxon>Glomeromycotina</taxon>
        <taxon>Glomeromycetes</taxon>
        <taxon>Glomerales</taxon>
        <taxon>Glomeraceae</taxon>
        <taxon>Rhizophagus</taxon>
    </lineage>
</organism>
<dbReference type="OrthoDB" id="3270175at2759"/>
<dbReference type="GO" id="GO:0046983">
    <property type="term" value="F:protein dimerization activity"/>
    <property type="evidence" value="ECO:0007669"/>
    <property type="project" value="InterPro"/>
</dbReference>
<comment type="subcellular location">
    <subcellularLocation>
        <location evidence="1">Nucleus</location>
    </subcellularLocation>
</comment>
<accession>A0A8H3QNS7</accession>
<reference evidence="7" key="1">
    <citation type="submission" date="2019-10" db="EMBL/GenBank/DDBJ databases">
        <title>Conservation and host-specific expression of non-tandemly repeated heterogenous ribosome RNA gene in arbuscular mycorrhizal fungi.</title>
        <authorList>
            <person name="Maeda T."/>
            <person name="Kobayashi Y."/>
            <person name="Nakagawa T."/>
            <person name="Ezawa T."/>
            <person name="Yamaguchi K."/>
            <person name="Bino T."/>
            <person name="Nishimoto Y."/>
            <person name="Shigenobu S."/>
            <person name="Kawaguchi M."/>
        </authorList>
    </citation>
    <scope>NUCLEOTIDE SEQUENCE</scope>
    <source>
        <strain evidence="7">HR1</strain>
    </source>
</reference>
<sequence>MMHIFDPYYKIPDRHQIKEIIIDEFNERRSNIGYDLQKISSKVSFTADMWTSTISSEAYLGLTIHYIDQNWVFRRFLLDIISFKVRYIGINMVAAITNILNEFNLVGKALALTTDNESAMLVCGRKLSKEFEKELNNLTFSHYCCSAYILNLAVKQGMEIVDQEIVEVRQLMSKIKNSVLFCDELRELYVIEKLEYLWPEINIEMRWNSTYYMLCELTTNAIAILREQFSFYLFQKPQSQASLPSTSSREYFRQLKKCRIGVTAETTLPPSPSPDLAEIERYLALPCDKNVEVLLWWQAHSTEFPVLSLMAKDYLAIQSTSVACEQAFSVAGNTITKVRNRLCLETARASLCTKSWIENNIGEQIRLK</sequence>
<dbReference type="Proteomes" id="UP000615446">
    <property type="component" value="Unassembled WGS sequence"/>
</dbReference>
<dbReference type="SUPFAM" id="SSF53098">
    <property type="entry name" value="Ribonuclease H-like"/>
    <property type="match status" value="1"/>
</dbReference>
<dbReference type="AlphaFoldDB" id="A0A8H3QNS7"/>
<name>A0A8H3QNS7_9GLOM</name>
<dbReference type="InterPro" id="IPR012337">
    <property type="entry name" value="RNaseH-like_sf"/>
</dbReference>
<evidence type="ECO:0000256" key="2">
    <source>
        <dbReference type="ARBA" id="ARBA00022723"/>
    </source>
</evidence>
<proteinExistence type="predicted"/>
<evidence type="ECO:0000256" key="1">
    <source>
        <dbReference type="ARBA" id="ARBA00004123"/>
    </source>
</evidence>
<comment type="caution">
    <text evidence="7">The sequence shown here is derived from an EMBL/GenBank/DDBJ whole genome shotgun (WGS) entry which is preliminary data.</text>
</comment>
<dbReference type="PANTHER" id="PTHR46481:SF10">
    <property type="entry name" value="ZINC FINGER BED DOMAIN-CONTAINING PROTEIN 39"/>
    <property type="match status" value="1"/>
</dbReference>
<evidence type="ECO:0000256" key="4">
    <source>
        <dbReference type="ARBA" id="ARBA00022833"/>
    </source>
</evidence>
<dbReference type="InterPro" id="IPR052035">
    <property type="entry name" value="ZnF_BED_domain_contain"/>
</dbReference>
<dbReference type="PANTHER" id="PTHR46481">
    <property type="entry name" value="ZINC FINGER BED DOMAIN-CONTAINING PROTEIN 4"/>
    <property type="match status" value="1"/>
</dbReference>
<evidence type="ECO:0000259" key="6">
    <source>
        <dbReference type="Pfam" id="PF05699"/>
    </source>
</evidence>
<dbReference type="EMBL" id="BLAL01000068">
    <property type="protein sequence ID" value="GES83434.1"/>
    <property type="molecule type" value="Genomic_DNA"/>
</dbReference>
<feature type="domain" description="HAT C-terminal dimerisation" evidence="6">
    <location>
        <begin position="278"/>
        <end position="357"/>
    </location>
</feature>